<keyword evidence="2" id="KW-1185">Reference proteome</keyword>
<evidence type="ECO:0008006" key="3">
    <source>
        <dbReference type="Google" id="ProtNLM"/>
    </source>
</evidence>
<evidence type="ECO:0000313" key="1">
    <source>
        <dbReference type="EMBL" id="MFC2926031.1"/>
    </source>
</evidence>
<reference evidence="2" key="1">
    <citation type="journal article" date="2019" name="Int. J. Syst. Evol. Microbiol.">
        <title>The Global Catalogue of Microorganisms (GCM) 10K type strain sequencing project: providing services to taxonomists for standard genome sequencing and annotation.</title>
        <authorList>
            <consortium name="The Broad Institute Genomics Platform"/>
            <consortium name="The Broad Institute Genome Sequencing Center for Infectious Disease"/>
            <person name="Wu L."/>
            <person name="Ma J."/>
        </authorList>
    </citation>
    <scope>NUCLEOTIDE SEQUENCE [LARGE SCALE GENOMIC DNA]</scope>
    <source>
        <strain evidence="2">KCTC 52487</strain>
    </source>
</reference>
<evidence type="ECO:0000313" key="2">
    <source>
        <dbReference type="Proteomes" id="UP001595379"/>
    </source>
</evidence>
<name>A0ABV6ZX24_9PROT</name>
<accession>A0ABV6ZX24</accession>
<proteinExistence type="predicted"/>
<protein>
    <recommendedName>
        <fullName evidence="3">Haemolysin activator HlyB C-terminal domain-containing protein</fullName>
    </recommendedName>
</protein>
<dbReference type="EMBL" id="JBHRSV010000015">
    <property type="protein sequence ID" value="MFC2926031.1"/>
    <property type="molecule type" value="Genomic_DNA"/>
</dbReference>
<dbReference type="InterPro" id="IPR023614">
    <property type="entry name" value="Porin_dom_sf"/>
</dbReference>
<comment type="caution">
    <text evidence="1">The sequence shown here is derived from an EMBL/GenBank/DDBJ whole genome shotgun (WGS) entry which is preliminary data.</text>
</comment>
<gene>
    <name evidence="1" type="ORF">ACFOOR_07925</name>
</gene>
<sequence length="388" mass="41646">MLALPLVSALALFAADDPGSPALEDAIILDLRLRYELADQDGLAHTADALTLRARAGFETPQRAGWNLLAEGEFIAGLAGTYSDTITARPGYPVIADPDAAELNRLQLSWQGENAQVVILGRQWINIDDQRFVGTVGFRQNSQSYDGVRLTLGGEGRVGFDYAWIGRVNRVFGADHPLGHFESHSHLAEIRSRTGIGTIAVYGLWLNFGNAPGLSSQTLGVRLTGGESSWSWRAEYARQSDYANQPGDFDLDYVRLELGRQIGPGQLTGGMEVLGGDGSASFQTPLATLHKFQGWADAFLTTPAAGLRDVYLRASYPVTLIDGFTVSGAVHDFASDDGDLNFGRELDFSAAMPLGGGLSLEATAAFFEGGPAGPADRTRIWLTLGYAF</sequence>
<organism evidence="1 2">
    <name type="scientific">Hyphobacterium vulgare</name>
    <dbReference type="NCBI Taxonomy" id="1736751"/>
    <lineage>
        <taxon>Bacteria</taxon>
        <taxon>Pseudomonadati</taxon>
        <taxon>Pseudomonadota</taxon>
        <taxon>Alphaproteobacteria</taxon>
        <taxon>Maricaulales</taxon>
        <taxon>Maricaulaceae</taxon>
        <taxon>Hyphobacterium</taxon>
    </lineage>
</organism>
<dbReference type="Gene3D" id="2.40.160.10">
    <property type="entry name" value="Porin"/>
    <property type="match status" value="1"/>
</dbReference>
<dbReference type="RefSeq" id="WP_343165618.1">
    <property type="nucleotide sequence ID" value="NZ_JBHRSV010000015.1"/>
</dbReference>
<dbReference type="Proteomes" id="UP001595379">
    <property type="component" value="Unassembled WGS sequence"/>
</dbReference>